<feature type="transmembrane region" description="Helical" evidence="1">
    <location>
        <begin position="6"/>
        <end position="24"/>
    </location>
</feature>
<comment type="caution">
    <text evidence="2">The sequence shown here is derived from an EMBL/GenBank/DDBJ whole genome shotgun (WGS) entry which is preliminary data.</text>
</comment>
<reference evidence="2 3" key="1">
    <citation type="submission" date="2020-08" db="EMBL/GenBank/DDBJ databases">
        <title>Genomic Encyclopedia of Type Strains, Phase IV (KMG-IV): sequencing the most valuable type-strain genomes for metagenomic binning, comparative biology and taxonomic classification.</title>
        <authorList>
            <person name="Goeker M."/>
        </authorList>
    </citation>
    <scope>NUCLEOTIDE SEQUENCE [LARGE SCALE GENOMIC DNA]</scope>
    <source>
        <strain evidence="2 3">DSM 26575</strain>
    </source>
</reference>
<evidence type="ECO:0000256" key="1">
    <source>
        <dbReference type="SAM" id="Phobius"/>
    </source>
</evidence>
<organism evidence="2 3">
    <name type="scientific">Rhizobium metallidurans</name>
    <dbReference type="NCBI Taxonomy" id="1265931"/>
    <lineage>
        <taxon>Bacteria</taxon>
        <taxon>Pseudomonadati</taxon>
        <taxon>Pseudomonadota</taxon>
        <taxon>Alphaproteobacteria</taxon>
        <taxon>Hyphomicrobiales</taxon>
        <taxon>Rhizobiaceae</taxon>
        <taxon>Rhizobium/Agrobacterium group</taxon>
        <taxon>Rhizobium</taxon>
    </lineage>
</organism>
<sequence>MAQDWPMFIMQCVVLAAFASVFFVRGEGD</sequence>
<name>A0A7W6CTT9_9HYPH</name>
<accession>A0A7W6CTT9</accession>
<dbReference type="EMBL" id="JACIDW010000016">
    <property type="protein sequence ID" value="MBB3966301.1"/>
    <property type="molecule type" value="Genomic_DNA"/>
</dbReference>
<evidence type="ECO:0000313" key="2">
    <source>
        <dbReference type="EMBL" id="MBB3966301.1"/>
    </source>
</evidence>
<keyword evidence="1" id="KW-1133">Transmembrane helix</keyword>
<evidence type="ECO:0000313" key="3">
    <source>
        <dbReference type="Proteomes" id="UP000582090"/>
    </source>
</evidence>
<keyword evidence="1" id="KW-0812">Transmembrane</keyword>
<dbReference type="AlphaFoldDB" id="A0A7W6CTT9"/>
<dbReference type="Proteomes" id="UP000582090">
    <property type="component" value="Unassembled WGS sequence"/>
</dbReference>
<protein>
    <submittedName>
        <fullName evidence="2">Uncharacterized protein</fullName>
    </submittedName>
</protein>
<keyword evidence="3" id="KW-1185">Reference proteome</keyword>
<proteinExistence type="predicted"/>
<gene>
    <name evidence="2" type="ORF">GGQ67_003988</name>
</gene>
<keyword evidence="1" id="KW-0472">Membrane</keyword>